<dbReference type="KEGG" id="hsk:H4317_14555"/>
<accession>A0A7G7W4T0</accession>
<dbReference type="RefSeq" id="WP_185887303.1">
    <property type="nucleotide sequence ID" value="NZ_CP060202.1"/>
</dbReference>
<dbReference type="AlphaFoldDB" id="A0A7G7W4T0"/>
<dbReference type="Proteomes" id="UP000515489">
    <property type="component" value="Chromosome"/>
</dbReference>
<proteinExistence type="predicted"/>
<sequence>MPNRNLFDTELKAADQAAALQHLQELQKLLPYLRTMQEGDANKLRKMRLLDADLTRKAVEAVEQVPQILPGTFEKDAYLRDGRLLVGTQAIYLAAKALTQQLEDTMRLLHDETAQQTSEVYAAAKQAAKKDAAYRARFEEMERHFASSKSSASAAAKS</sequence>
<keyword evidence="2" id="KW-1185">Reference proteome</keyword>
<dbReference type="EMBL" id="CP060202">
    <property type="protein sequence ID" value="QNH61373.1"/>
    <property type="molecule type" value="Genomic_DNA"/>
</dbReference>
<gene>
    <name evidence="1" type="ORF">H4317_14555</name>
</gene>
<evidence type="ECO:0000313" key="1">
    <source>
        <dbReference type="EMBL" id="QNH61373.1"/>
    </source>
</evidence>
<evidence type="ECO:0000313" key="2">
    <source>
        <dbReference type="Proteomes" id="UP000515489"/>
    </source>
</evidence>
<protein>
    <submittedName>
        <fullName evidence="1">Uncharacterized protein</fullName>
    </submittedName>
</protein>
<organism evidence="1 2">
    <name type="scientific">Hymenobacter sediminicola</name>
    <dbReference type="NCBI Taxonomy" id="2761579"/>
    <lineage>
        <taxon>Bacteria</taxon>
        <taxon>Pseudomonadati</taxon>
        <taxon>Bacteroidota</taxon>
        <taxon>Cytophagia</taxon>
        <taxon>Cytophagales</taxon>
        <taxon>Hymenobacteraceae</taxon>
        <taxon>Hymenobacter</taxon>
    </lineage>
</organism>
<reference evidence="1 2" key="1">
    <citation type="submission" date="2020-08" db="EMBL/GenBank/DDBJ databases">
        <title>Hymenobacter sp. S2-20-2 genome sequencing.</title>
        <authorList>
            <person name="Jin L."/>
        </authorList>
    </citation>
    <scope>NUCLEOTIDE SEQUENCE [LARGE SCALE GENOMIC DNA]</scope>
    <source>
        <strain evidence="1 2">S2-20-2</strain>
    </source>
</reference>
<name>A0A7G7W4T0_9BACT</name>